<comment type="caution">
    <text evidence="2">The sequence shown here is derived from an EMBL/GenBank/DDBJ whole genome shotgun (WGS) entry which is preliminary data.</text>
</comment>
<organism evidence="2 3">
    <name type="scientific">Fusarium equiseti</name>
    <name type="common">Fusarium scirpi</name>
    <dbReference type="NCBI Taxonomy" id="61235"/>
    <lineage>
        <taxon>Eukaryota</taxon>
        <taxon>Fungi</taxon>
        <taxon>Dikarya</taxon>
        <taxon>Ascomycota</taxon>
        <taxon>Pezizomycotina</taxon>
        <taxon>Sordariomycetes</taxon>
        <taxon>Hypocreomycetidae</taxon>
        <taxon>Hypocreales</taxon>
        <taxon>Nectriaceae</taxon>
        <taxon>Fusarium</taxon>
        <taxon>Fusarium incarnatum-equiseti species complex</taxon>
    </lineage>
</organism>
<dbReference type="Proteomes" id="UP001152024">
    <property type="component" value="Unassembled WGS sequence"/>
</dbReference>
<accession>A0ABQ8R8K5</accession>
<evidence type="ECO:0000256" key="1">
    <source>
        <dbReference type="SAM" id="MobiDB-lite"/>
    </source>
</evidence>
<proteinExistence type="predicted"/>
<keyword evidence="3" id="KW-1185">Reference proteome</keyword>
<name>A0ABQ8R8K5_FUSEQ</name>
<feature type="compositionally biased region" description="Polar residues" evidence="1">
    <location>
        <begin position="70"/>
        <end position="83"/>
    </location>
</feature>
<evidence type="ECO:0000313" key="3">
    <source>
        <dbReference type="Proteomes" id="UP001152024"/>
    </source>
</evidence>
<evidence type="ECO:0000313" key="2">
    <source>
        <dbReference type="EMBL" id="KAJ4129176.1"/>
    </source>
</evidence>
<gene>
    <name evidence="2" type="ORF">NW768_007711</name>
</gene>
<dbReference type="EMBL" id="JAOQBH010000011">
    <property type="protein sequence ID" value="KAJ4129176.1"/>
    <property type="molecule type" value="Genomic_DNA"/>
</dbReference>
<feature type="region of interest" description="Disordered" evidence="1">
    <location>
        <begin position="1"/>
        <end position="83"/>
    </location>
</feature>
<feature type="compositionally biased region" description="Basic and acidic residues" evidence="1">
    <location>
        <begin position="52"/>
        <end position="61"/>
    </location>
</feature>
<sequence>MSNNNANSASGTRAPNDNLELHQQFKELSIYPRDPNSEQLAQEFDAMDIDPNETKQDKTENNAKAGPSDAQVSITNTSQQQSKPGYTCEVIDFDDTWGWQPAGDMFDPLPADYYEQAARPLPQVQEDPIGRELSDALDNLQLQRISKEDRRYVAQLFMEKPYADVKLELEIAGIVYDDLSSEDLYDIITIMTRAD</sequence>
<evidence type="ECO:0008006" key="4">
    <source>
        <dbReference type="Google" id="ProtNLM"/>
    </source>
</evidence>
<reference evidence="2" key="1">
    <citation type="submission" date="2022-09" db="EMBL/GenBank/DDBJ databases">
        <title>Fusarium specimens isolated from Avocado Roots.</title>
        <authorList>
            <person name="Stajich J."/>
            <person name="Roper C."/>
            <person name="Heimlech-Rivalta G."/>
        </authorList>
    </citation>
    <scope>NUCLEOTIDE SEQUENCE</scope>
    <source>
        <strain evidence="2">CF00095</strain>
    </source>
</reference>
<protein>
    <recommendedName>
        <fullName evidence="4">DUF4476 domain-containing protein</fullName>
    </recommendedName>
</protein>
<feature type="compositionally biased region" description="Polar residues" evidence="1">
    <location>
        <begin position="1"/>
        <end position="15"/>
    </location>
</feature>